<protein>
    <submittedName>
        <fullName evidence="2">ATP-dependent helicase HrpB</fullName>
    </submittedName>
</protein>
<keyword evidence="2" id="KW-0067">ATP-binding</keyword>
<name>A0A540WSG5_9BACT</name>
<dbReference type="EMBL" id="VIFM01000166">
    <property type="protein sequence ID" value="TQF11877.1"/>
    <property type="molecule type" value="Genomic_DNA"/>
</dbReference>
<dbReference type="Proteomes" id="UP000315369">
    <property type="component" value="Unassembled WGS sequence"/>
</dbReference>
<evidence type="ECO:0000313" key="3">
    <source>
        <dbReference type="Proteomes" id="UP000315369"/>
    </source>
</evidence>
<comment type="caution">
    <text evidence="2">The sequence shown here is derived from an EMBL/GenBank/DDBJ whole genome shotgun (WGS) entry which is preliminary data.</text>
</comment>
<feature type="compositionally biased region" description="Pro residues" evidence="1">
    <location>
        <begin position="10"/>
        <end position="21"/>
    </location>
</feature>
<gene>
    <name evidence="2" type="ORF">FJV41_31975</name>
</gene>
<dbReference type="OrthoDB" id="5519847at2"/>
<keyword evidence="2" id="KW-0547">Nucleotide-binding</keyword>
<keyword evidence="3" id="KW-1185">Reference proteome</keyword>
<keyword evidence="2" id="KW-0347">Helicase</keyword>
<evidence type="ECO:0000313" key="2">
    <source>
        <dbReference type="EMBL" id="TQF11877.1"/>
    </source>
</evidence>
<reference evidence="2 3" key="1">
    <citation type="submission" date="2019-06" db="EMBL/GenBank/DDBJ databases">
        <authorList>
            <person name="Livingstone P."/>
            <person name="Whitworth D."/>
        </authorList>
    </citation>
    <scope>NUCLEOTIDE SEQUENCE [LARGE SCALE GENOMIC DNA]</scope>
    <source>
        <strain evidence="2 3">AM401</strain>
    </source>
</reference>
<organism evidence="2 3">
    <name type="scientific">Myxococcus llanfairpwllgwyngyllgogerychwyrndrobwllllantysiliogogogochensis</name>
    <dbReference type="NCBI Taxonomy" id="2590453"/>
    <lineage>
        <taxon>Bacteria</taxon>
        <taxon>Pseudomonadati</taxon>
        <taxon>Myxococcota</taxon>
        <taxon>Myxococcia</taxon>
        <taxon>Myxococcales</taxon>
        <taxon>Cystobacterineae</taxon>
        <taxon>Myxococcaceae</taxon>
        <taxon>Myxococcus</taxon>
    </lineage>
</organism>
<accession>A0A540WSG5</accession>
<dbReference type="RefSeq" id="WP_141646385.1">
    <property type="nucleotide sequence ID" value="NZ_VIFM01000166.1"/>
</dbReference>
<keyword evidence="2" id="KW-0378">Hydrolase</keyword>
<dbReference type="GO" id="GO:0004386">
    <property type="term" value="F:helicase activity"/>
    <property type="evidence" value="ECO:0007669"/>
    <property type="project" value="UniProtKB-KW"/>
</dbReference>
<evidence type="ECO:0000256" key="1">
    <source>
        <dbReference type="SAM" id="MobiDB-lite"/>
    </source>
</evidence>
<dbReference type="AlphaFoldDB" id="A0A540WSG5"/>
<feature type="region of interest" description="Disordered" evidence="1">
    <location>
        <begin position="1"/>
        <end position="61"/>
    </location>
</feature>
<proteinExistence type="predicted"/>
<sequence length="141" mass="14911">MTSPLTAAPLPLPPQVTPPPVSVAAEKHEASRFDGVLADKANAPSSPSAPREVAPSNAVPPVASTERTVLHGISRFVQELEQGQRVLDDIIQSASSGAHYSNAELLALQASMYRYTQSLDLVSRVVEKGTSGLKDVLKTQV</sequence>